<proteinExistence type="predicted"/>
<feature type="compositionally biased region" description="Low complexity" evidence="1">
    <location>
        <begin position="35"/>
        <end position="57"/>
    </location>
</feature>
<reference evidence="2 3" key="1">
    <citation type="submission" date="2023-07" db="EMBL/GenBank/DDBJ databases">
        <title>Sorghum-associated microbial communities from plants grown in Nebraska, USA.</title>
        <authorList>
            <person name="Schachtman D."/>
        </authorList>
    </citation>
    <scope>NUCLEOTIDE SEQUENCE [LARGE SCALE GENOMIC DNA]</scope>
    <source>
        <strain evidence="2 3">4272</strain>
    </source>
</reference>
<organism evidence="2 3">
    <name type="scientific">Nocardia kruczakiae</name>
    <dbReference type="NCBI Taxonomy" id="261477"/>
    <lineage>
        <taxon>Bacteria</taxon>
        <taxon>Bacillati</taxon>
        <taxon>Actinomycetota</taxon>
        <taxon>Actinomycetes</taxon>
        <taxon>Mycobacteriales</taxon>
        <taxon>Nocardiaceae</taxon>
        <taxon>Nocardia</taxon>
    </lineage>
</organism>
<gene>
    <name evidence="2" type="ORF">J2W56_000027</name>
</gene>
<dbReference type="Proteomes" id="UP001251217">
    <property type="component" value="Unassembled WGS sequence"/>
</dbReference>
<dbReference type="RefSeq" id="WP_157104226.1">
    <property type="nucleotide sequence ID" value="NZ_JAVDWW010000001.1"/>
</dbReference>
<keyword evidence="3" id="KW-1185">Reference proteome</keyword>
<dbReference type="EMBL" id="JAVDWW010000001">
    <property type="protein sequence ID" value="MDR7166309.1"/>
    <property type="molecule type" value="Genomic_DNA"/>
</dbReference>
<evidence type="ECO:0000256" key="1">
    <source>
        <dbReference type="SAM" id="MobiDB-lite"/>
    </source>
</evidence>
<name>A0ABU1X7S3_9NOCA</name>
<protein>
    <submittedName>
        <fullName evidence="2">Uncharacterized protein</fullName>
    </submittedName>
</protein>
<evidence type="ECO:0000313" key="2">
    <source>
        <dbReference type="EMBL" id="MDR7166309.1"/>
    </source>
</evidence>
<accession>A0ABU1X7S3</accession>
<sequence length="57" mass="5909">MIRSWTRLRERLRAPAGLLWLEQAGTDPGGVNTRPSSGGTLPGAPLPAGRPSSVGSV</sequence>
<feature type="region of interest" description="Disordered" evidence="1">
    <location>
        <begin position="22"/>
        <end position="57"/>
    </location>
</feature>
<evidence type="ECO:0000313" key="3">
    <source>
        <dbReference type="Proteomes" id="UP001251217"/>
    </source>
</evidence>
<comment type="caution">
    <text evidence="2">The sequence shown here is derived from an EMBL/GenBank/DDBJ whole genome shotgun (WGS) entry which is preliminary data.</text>
</comment>